<evidence type="ECO:0000313" key="5">
    <source>
        <dbReference type="EMBL" id="GAA2493698.1"/>
    </source>
</evidence>
<keyword evidence="3" id="KW-0808">Transferase</keyword>
<protein>
    <recommendedName>
        <fullName evidence="1">D-inositol 3-phosphate glycosyltransferase</fullName>
    </recommendedName>
</protein>
<dbReference type="CDD" id="cd03794">
    <property type="entry name" value="GT4_WbuB-like"/>
    <property type="match status" value="1"/>
</dbReference>
<evidence type="ECO:0000259" key="4">
    <source>
        <dbReference type="Pfam" id="PF13439"/>
    </source>
</evidence>
<keyword evidence="2" id="KW-0328">Glycosyltransferase</keyword>
<dbReference type="Pfam" id="PF13439">
    <property type="entry name" value="Glyco_transf_4"/>
    <property type="match status" value="1"/>
</dbReference>
<reference evidence="6" key="1">
    <citation type="journal article" date="2019" name="Int. J. Syst. Evol. Microbiol.">
        <title>The Global Catalogue of Microorganisms (GCM) 10K type strain sequencing project: providing services to taxonomists for standard genome sequencing and annotation.</title>
        <authorList>
            <consortium name="The Broad Institute Genomics Platform"/>
            <consortium name="The Broad Institute Genome Sequencing Center for Infectious Disease"/>
            <person name="Wu L."/>
            <person name="Ma J."/>
        </authorList>
    </citation>
    <scope>NUCLEOTIDE SEQUENCE [LARGE SCALE GENOMIC DNA]</scope>
    <source>
        <strain evidence="6">JCM 16259</strain>
    </source>
</reference>
<evidence type="ECO:0000313" key="6">
    <source>
        <dbReference type="Proteomes" id="UP001500730"/>
    </source>
</evidence>
<organism evidence="5 6">
    <name type="scientific">Terrabacter carboxydivorans</name>
    <dbReference type="NCBI Taxonomy" id="619730"/>
    <lineage>
        <taxon>Bacteria</taxon>
        <taxon>Bacillati</taxon>
        <taxon>Actinomycetota</taxon>
        <taxon>Actinomycetes</taxon>
        <taxon>Micrococcales</taxon>
        <taxon>Intrasporangiaceae</taxon>
        <taxon>Terrabacter</taxon>
    </lineage>
</organism>
<dbReference type="InterPro" id="IPR028098">
    <property type="entry name" value="Glyco_trans_4-like_N"/>
</dbReference>
<dbReference type="SUPFAM" id="SSF53756">
    <property type="entry name" value="UDP-Glycosyltransferase/glycogen phosphorylase"/>
    <property type="match status" value="2"/>
</dbReference>
<gene>
    <name evidence="5" type="ORF">GCM10009858_34620</name>
</gene>
<evidence type="ECO:0000256" key="1">
    <source>
        <dbReference type="ARBA" id="ARBA00021292"/>
    </source>
</evidence>
<evidence type="ECO:0000256" key="2">
    <source>
        <dbReference type="ARBA" id="ARBA00022676"/>
    </source>
</evidence>
<name>A0ABP5Z9L1_9MICO</name>
<dbReference type="Gene3D" id="3.40.50.2000">
    <property type="entry name" value="Glycogen Phosphorylase B"/>
    <property type="match status" value="2"/>
</dbReference>
<sequence length="695" mass="74846">MAQKCVLIGQGGWVQKLAAGLNDVGFEVDGVAIDSARAALNPTTWTRVRSADLLVRVGFRPGARTWRGRAFDVALALFGSRATKACYWIGTDVLHLTEDFVEGAPVAAWRTPALGIDHHLAGSEPLQLELARNGVASSLVGFPWRTVQAPDRLPPLPEQFTVLTYIPDSRADFYGGASVLAVARQLPHVRFEVMGGEGTWANNPPPNLHFLGWVDDPGNAYSRATCVLRLVRHDSIGGTAVEGLLFGRTVLYSQHLEHTIHVSPDPDSVMQALAPLVEASEAGQLELNGDGAQWARITFDPVKRFEHLAEHLTQLADQRPGLRISYLTLQATTEGQAAHAHVHEIVRGLADGGTSVRVLKPRYAGQTPSVAARLAQFGQIQGRAVTGLRRSDAFYIRSHFAALPAALGARLMRTPVVQEVNGPHDDALVAWPALQKVRSLVLKADRVQMRLADAVITVTPQLVKWLKLDAGVDEGHLVSNGADVDLFSPHAERPQGLPERYVVFFGALAPWQGIEIALKATSSPHWPMDVALVVVGDGQMRESVERRSDGQSVIYLGRRPYADIPGIVAGSIASLMPMAESAQDSGQKSTRDHTVSGLAPLKMFESMACGVPVIASDLPGMAETIRRADCGLLVEAGSVTALAEAVRTIAGDPALAATMGANGRNSAVMEHSWRSRAEDTADVLRSVVARRRRRG</sequence>
<dbReference type="PANTHER" id="PTHR45947">
    <property type="entry name" value="SULFOQUINOVOSYL TRANSFERASE SQD2"/>
    <property type="match status" value="1"/>
</dbReference>
<evidence type="ECO:0000256" key="3">
    <source>
        <dbReference type="ARBA" id="ARBA00022679"/>
    </source>
</evidence>
<dbReference type="Pfam" id="PF13692">
    <property type="entry name" value="Glyco_trans_1_4"/>
    <property type="match status" value="1"/>
</dbReference>
<keyword evidence="6" id="KW-1185">Reference proteome</keyword>
<accession>A0ABP5Z9L1</accession>
<dbReference type="PANTHER" id="PTHR45947:SF3">
    <property type="entry name" value="SULFOQUINOVOSYL TRANSFERASE SQD2"/>
    <property type="match status" value="1"/>
</dbReference>
<comment type="caution">
    <text evidence="5">The sequence shown here is derived from an EMBL/GenBank/DDBJ whole genome shotgun (WGS) entry which is preliminary data.</text>
</comment>
<feature type="domain" description="Glycosyltransferase subfamily 4-like N-terminal" evidence="4">
    <location>
        <begin position="340"/>
        <end position="485"/>
    </location>
</feature>
<dbReference type="Proteomes" id="UP001500730">
    <property type="component" value="Unassembled WGS sequence"/>
</dbReference>
<dbReference type="EMBL" id="BAAARE010000016">
    <property type="protein sequence ID" value="GAA2493698.1"/>
    <property type="molecule type" value="Genomic_DNA"/>
</dbReference>
<dbReference type="InterPro" id="IPR050194">
    <property type="entry name" value="Glycosyltransferase_grp1"/>
</dbReference>
<proteinExistence type="predicted"/>